<dbReference type="InterPro" id="IPR004393">
    <property type="entry name" value="NadC"/>
</dbReference>
<dbReference type="NCBIfam" id="TIGR00078">
    <property type="entry name" value="nadC"/>
    <property type="match status" value="1"/>
</dbReference>
<evidence type="ECO:0000256" key="4">
    <source>
        <dbReference type="ARBA" id="ARBA00011944"/>
    </source>
</evidence>
<evidence type="ECO:0000256" key="9">
    <source>
        <dbReference type="PIRNR" id="PIRNR006250"/>
    </source>
</evidence>
<evidence type="ECO:0000256" key="2">
    <source>
        <dbReference type="ARBA" id="ARBA00004893"/>
    </source>
</evidence>
<evidence type="ECO:0000256" key="6">
    <source>
        <dbReference type="ARBA" id="ARBA00022676"/>
    </source>
</evidence>
<dbReference type="InterPro" id="IPR013785">
    <property type="entry name" value="Aldolase_TIM"/>
</dbReference>
<dbReference type="EMBL" id="JAZDRP010000002">
    <property type="protein sequence ID" value="MEE2525259.1"/>
    <property type="molecule type" value="Genomic_DNA"/>
</dbReference>
<dbReference type="Proteomes" id="UP001354971">
    <property type="component" value="Unassembled WGS sequence"/>
</dbReference>
<dbReference type="PANTHER" id="PTHR32179">
    <property type="entry name" value="NICOTINATE-NUCLEOTIDE PYROPHOSPHORYLASE [CARBOXYLATING]"/>
    <property type="match status" value="1"/>
</dbReference>
<evidence type="ECO:0000259" key="10">
    <source>
        <dbReference type="Pfam" id="PF01729"/>
    </source>
</evidence>
<comment type="similarity">
    <text evidence="3 9">Belongs to the NadC/ModD family.</text>
</comment>
<evidence type="ECO:0000256" key="3">
    <source>
        <dbReference type="ARBA" id="ARBA00009400"/>
    </source>
</evidence>
<evidence type="ECO:0000256" key="1">
    <source>
        <dbReference type="ARBA" id="ARBA00003237"/>
    </source>
</evidence>
<evidence type="ECO:0000256" key="7">
    <source>
        <dbReference type="ARBA" id="ARBA00022679"/>
    </source>
</evidence>
<dbReference type="InterPro" id="IPR027277">
    <property type="entry name" value="NadC/ModD"/>
</dbReference>
<dbReference type="Gene3D" id="3.20.20.70">
    <property type="entry name" value="Aldolase class I"/>
    <property type="match status" value="1"/>
</dbReference>
<evidence type="ECO:0000256" key="5">
    <source>
        <dbReference type="ARBA" id="ARBA00022642"/>
    </source>
</evidence>
<sequence>MIPILPAQLVRDIVRRAFQEDISGAGDITSLCVIPEGATGEFEIRARANGVVCGMQAAIEAFTQAGPGLSLDVLASDGDPVEPGESILGVSGHVRDIMLAERTALNFLGRMSGIATLTRRYVDAVVGTKAKIVHTRKTTPGLRALEIQAVRAGGGSAHRYNLSDAILIKDNHIAAAGSPASAVRAARAEAGHMVRISCEIDRLEDLSSVMKAGADVVLLDNFSLDDLRAAAVQAAGRITLEASGGVTLDSVADIAATGVDIISVGALTHSAPNFDFGLDAA</sequence>
<dbReference type="SUPFAM" id="SSF54675">
    <property type="entry name" value="Nicotinate/Quinolinate PRTase N-terminal domain-like"/>
    <property type="match status" value="1"/>
</dbReference>
<dbReference type="EC" id="2.4.2.19" evidence="4"/>
<keyword evidence="7 9" id="KW-0808">Transferase</keyword>
<evidence type="ECO:0000313" key="13">
    <source>
        <dbReference type="Proteomes" id="UP001354971"/>
    </source>
</evidence>
<dbReference type="InterPro" id="IPR037128">
    <property type="entry name" value="Quinolinate_PRibosylTase_N_sf"/>
</dbReference>
<dbReference type="GO" id="GO:0004514">
    <property type="term" value="F:nicotinate-nucleotide diphosphorylase (carboxylating) activity"/>
    <property type="evidence" value="ECO:0007669"/>
    <property type="project" value="UniProtKB-EC"/>
</dbReference>
<feature type="domain" description="Quinolinate phosphoribosyl transferase N-terminal" evidence="11">
    <location>
        <begin position="27"/>
        <end position="112"/>
    </location>
</feature>
<dbReference type="InterPro" id="IPR002638">
    <property type="entry name" value="Quinolinate_PRibosylTrfase_C"/>
</dbReference>
<name>A0ABU7LMY6_9PROT</name>
<comment type="pathway">
    <text evidence="2">Cofactor biosynthesis; NAD(+) biosynthesis; nicotinate D-ribonucleotide from quinolinate: step 1/1.</text>
</comment>
<keyword evidence="13" id="KW-1185">Reference proteome</keyword>
<comment type="function">
    <text evidence="1">Involved in the catabolism of quinolinic acid (QA).</text>
</comment>
<evidence type="ECO:0000256" key="8">
    <source>
        <dbReference type="ARBA" id="ARBA00033102"/>
    </source>
</evidence>
<proteinExistence type="inferred from homology"/>
<evidence type="ECO:0000259" key="11">
    <source>
        <dbReference type="Pfam" id="PF02749"/>
    </source>
</evidence>
<dbReference type="PIRSF" id="PIRSF006250">
    <property type="entry name" value="NadC_ModD"/>
    <property type="match status" value="1"/>
</dbReference>
<dbReference type="Gene3D" id="3.90.1170.20">
    <property type="entry name" value="Quinolinate phosphoribosyl transferase, N-terminal domain"/>
    <property type="match status" value="1"/>
</dbReference>
<comment type="caution">
    <text evidence="12">The sequence shown here is derived from an EMBL/GenBank/DDBJ whole genome shotgun (WGS) entry which is preliminary data.</text>
</comment>
<dbReference type="SUPFAM" id="SSF51690">
    <property type="entry name" value="Nicotinate/Quinolinate PRTase C-terminal domain-like"/>
    <property type="match status" value="1"/>
</dbReference>
<evidence type="ECO:0000313" key="12">
    <source>
        <dbReference type="EMBL" id="MEE2525259.1"/>
    </source>
</evidence>
<keyword evidence="6 9" id="KW-0328">Glycosyltransferase</keyword>
<keyword evidence="5" id="KW-0662">Pyridine nucleotide biosynthesis</keyword>
<dbReference type="InterPro" id="IPR036068">
    <property type="entry name" value="Nicotinate_pribotase-like_C"/>
</dbReference>
<dbReference type="PANTHER" id="PTHR32179:SF3">
    <property type="entry name" value="NICOTINATE-NUCLEOTIDE PYROPHOSPHORYLASE [CARBOXYLATING]"/>
    <property type="match status" value="1"/>
</dbReference>
<dbReference type="Pfam" id="PF01729">
    <property type="entry name" value="QRPTase_C"/>
    <property type="match status" value="1"/>
</dbReference>
<dbReference type="RefSeq" id="WP_330197924.1">
    <property type="nucleotide sequence ID" value="NZ_JAZDRP010000002.1"/>
</dbReference>
<dbReference type="Pfam" id="PF02749">
    <property type="entry name" value="QRPTase_N"/>
    <property type="match status" value="1"/>
</dbReference>
<reference evidence="12 13" key="1">
    <citation type="submission" date="2024-01" db="EMBL/GenBank/DDBJ databases">
        <title>Hyphobacterium bacterium isolated from marine sediment.</title>
        <authorList>
            <person name="Zhao S."/>
        </authorList>
    </citation>
    <scope>NUCLEOTIDE SEQUENCE [LARGE SCALE GENOMIC DNA]</scope>
    <source>
        <strain evidence="13">HN65</strain>
    </source>
</reference>
<gene>
    <name evidence="12" type="primary">nadC</name>
    <name evidence="12" type="ORF">V0U79_02700</name>
</gene>
<organism evidence="12 13">
    <name type="scientific">Hyphobacterium lacteum</name>
    <dbReference type="NCBI Taxonomy" id="3116575"/>
    <lineage>
        <taxon>Bacteria</taxon>
        <taxon>Pseudomonadati</taxon>
        <taxon>Pseudomonadota</taxon>
        <taxon>Alphaproteobacteria</taxon>
        <taxon>Maricaulales</taxon>
        <taxon>Maricaulaceae</taxon>
        <taxon>Hyphobacterium</taxon>
    </lineage>
</organism>
<dbReference type="InterPro" id="IPR022412">
    <property type="entry name" value="Quinolinate_PRibosylTrfase_N"/>
</dbReference>
<accession>A0ABU7LMY6</accession>
<feature type="domain" description="Quinolinate phosphoribosyl transferase C-terminal" evidence="10">
    <location>
        <begin position="114"/>
        <end position="279"/>
    </location>
</feature>
<dbReference type="CDD" id="cd01572">
    <property type="entry name" value="QPRTase"/>
    <property type="match status" value="1"/>
</dbReference>
<protein>
    <recommendedName>
        <fullName evidence="4">nicotinate-nucleotide diphosphorylase (carboxylating)</fullName>
        <ecNumber evidence="4">2.4.2.19</ecNumber>
    </recommendedName>
    <alternativeName>
        <fullName evidence="8">Quinolinate phosphoribosyltransferase [decarboxylating]</fullName>
    </alternativeName>
</protein>